<comment type="similarity">
    <text evidence="1">Belongs to the ARG7 family.</text>
</comment>
<dbReference type="Pfam" id="PF02519">
    <property type="entry name" value="Auxin_inducible"/>
    <property type="match status" value="1"/>
</dbReference>
<dbReference type="PANTHER" id="PTHR31374">
    <property type="entry name" value="AUXIN-INDUCED PROTEIN-LIKE-RELATED"/>
    <property type="match status" value="1"/>
</dbReference>
<protein>
    <submittedName>
        <fullName evidence="2">Auxin responsive protein</fullName>
    </submittedName>
</protein>
<dbReference type="Proteomes" id="UP001055439">
    <property type="component" value="Chromosome 5"/>
</dbReference>
<keyword evidence="3" id="KW-1185">Reference proteome</keyword>
<name>A0A9E7FUK6_9LILI</name>
<dbReference type="PANTHER" id="PTHR31374:SF304">
    <property type="entry name" value="OS04G0537100 PROTEIN"/>
    <property type="match status" value="1"/>
</dbReference>
<dbReference type="EMBL" id="CP097507">
    <property type="protein sequence ID" value="URE01408.1"/>
    <property type="molecule type" value="Genomic_DNA"/>
</dbReference>
<proteinExistence type="inferred from homology"/>
<accession>A0A9E7FUK6</accession>
<sequence>MKRYKGFKSGRRFVRVYVVPVVYFNHPLLRELLREAEVEFGFHHPGGITIPCAAAEFERVRTRISDAGKRLHRRSPVSLWS</sequence>
<evidence type="ECO:0000313" key="2">
    <source>
        <dbReference type="EMBL" id="URE01408.1"/>
    </source>
</evidence>
<dbReference type="OrthoDB" id="1026046at2759"/>
<dbReference type="GO" id="GO:0009733">
    <property type="term" value="P:response to auxin"/>
    <property type="evidence" value="ECO:0007669"/>
    <property type="project" value="InterPro"/>
</dbReference>
<evidence type="ECO:0000313" key="3">
    <source>
        <dbReference type="Proteomes" id="UP001055439"/>
    </source>
</evidence>
<reference evidence="2" key="1">
    <citation type="submission" date="2022-05" db="EMBL/GenBank/DDBJ databases">
        <title>The Musa troglodytarum L. genome provides insights into the mechanism of non-climacteric behaviour and enrichment of carotenoids.</title>
        <authorList>
            <person name="Wang J."/>
        </authorList>
    </citation>
    <scope>NUCLEOTIDE SEQUENCE</scope>
    <source>
        <tissue evidence="2">Leaf</tissue>
    </source>
</reference>
<gene>
    <name evidence="2" type="ORF">MUK42_20327</name>
</gene>
<evidence type="ECO:0000256" key="1">
    <source>
        <dbReference type="ARBA" id="ARBA00006974"/>
    </source>
</evidence>
<organism evidence="2 3">
    <name type="scientific">Musa troglodytarum</name>
    <name type="common">fe'i banana</name>
    <dbReference type="NCBI Taxonomy" id="320322"/>
    <lineage>
        <taxon>Eukaryota</taxon>
        <taxon>Viridiplantae</taxon>
        <taxon>Streptophyta</taxon>
        <taxon>Embryophyta</taxon>
        <taxon>Tracheophyta</taxon>
        <taxon>Spermatophyta</taxon>
        <taxon>Magnoliopsida</taxon>
        <taxon>Liliopsida</taxon>
        <taxon>Zingiberales</taxon>
        <taxon>Musaceae</taxon>
        <taxon>Musa</taxon>
    </lineage>
</organism>
<dbReference type="AlphaFoldDB" id="A0A9E7FUK6"/>
<dbReference type="InterPro" id="IPR003676">
    <property type="entry name" value="SAUR_fam"/>
</dbReference>